<name>A0A814PH05_ADIRI</name>
<comment type="caution">
    <text evidence="1">The sequence shown here is derived from an EMBL/GenBank/DDBJ whole genome shotgun (WGS) entry which is preliminary data.</text>
</comment>
<evidence type="ECO:0000313" key="1">
    <source>
        <dbReference type="EMBL" id="CAF1105955.1"/>
    </source>
</evidence>
<gene>
    <name evidence="1" type="ORF">EDS130_LOCUS20240</name>
</gene>
<evidence type="ECO:0000313" key="2">
    <source>
        <dbReference type="Proteomes" id="UP000663852"/>
    </source>
</evidence>
<organism evidence="1 2">
    <name type="scientific">Adineta ricciae</name>
    <name type="common">Rotifer</name>
    <dbReference type="NCBI Taxonomy" id="249248"/>
    <lineage>
        <taxon>Eukaryota</taxon>
        <taxon>Metazoa</taxon>
        <taxon>Spiralia</taxon>
        <taxon>Gnathifera</taxon>
        <taxon>Rotifera</taxon>
        <taxon>Eurotatoria</taxon>
        <taxon>Bdelloidea</taxon>
        <taxon>Adinetida</taxon>
        <taxon>Adinetidae</taxon>
        <taxon>Adineta</taxon>
    </lineage>
</organism>
<dbReference type="EMBL" id="CAJNOJ010000099">
    <property type="protein sequence ID" value="CAF1105955.1"/>
    <property type="molecule type" value="Genomic_DNA"/>
</dbReference>
<reference evidence="1" key="1">
    <citation type="submission" date="2021-02" db="EMBL/GenBank/DDBJ databases">
        <authorList>
            <person name="Nowell W R."/>
        </authorList>
    </citation>
    <scope>NUCLEOTIDE SEQUENCE</scope>
</reference>
<sequence length="613" mass="72250">MEQTKPQRRTNIFDYWSINKRMKLTEIIDRLPIHSRTKVENLANELFYEIFSYLDLYDVYKAFYNLNARFQNLLINSTLPLNVNLSTMSRKAFQSYHRHMIMSNKHRIASMSISNPFIVDLVFSPVRTVSHYNRLEMLVFNQIKSKYLINILHYLSYLPDLKSLTIIPADELSNRNEVLVKILSLPGLKYCKMSLKERSGINPLTIPSTITSPLEHLVIDHDMNFRQLKSLLSYVPQLRHLTCYSVVSSYSSSSETFTDLLCNLTHVSLQMTDILFNSFEPMIRDLFHHLQVLRISANRDSEYLNADRWERLITSFIPQLRVFDMQYTDFGRFDNDPNQYNYDSILNKFGTPFWYQRKWFFGYRLEQGTYYNHVTFYSRRSYRKKQYILYKPAIYKMHRNYQIRNIVAVDHLIVCNEEAVTNCQRHFPNVTQLTLAENFRTNSVCLRTLFKRIVPLNQITALVIKCDNLYVDELVNLLHAMPSIHTLTYEDRSLKDMEDKSTGQSDLFQLVRSTNTIRNVTITEGFVLKNTKLIISLCPQIQHLTICQYGRNTLTSIQFILSKIKSDLPRLCSFRANHTPKTVVASIKTMLESEGLLDNYLIKHIGSDLYLWW</sequence>
<dbReference type="SUPFAM" id="SSF52047">
    <property type="entry name" value="RNI-like"/>
    <property type="match status" value="1"/>
</dbReference>
<dbReference type="OrthoDB" id="10025895at2759"/>
<evidence type="ECO:0008006" key="3">
    <source>
        <dbReference type="Google" id="ProtNLM"/>
    </source>
</evidence>
<dbReference type="Proteomes" id="UP000663852">
    <property type="component" value="Unassembled WGS sequence"/>
</dbReference>
<dbReference type="AlphaFoldDB" id="A0A814PH05"/>
<dbReference type="InterPro" id="IPR032675">
    <property type="entry name" value="LRR_dom_sf"/>
</dbReference>
<accession>A0A814PH05</accession>
<proteinExistence type="predicted"/>
<dbReference type="Gene3D" id="3.80.10.10">
    <property type="entry name" value="Ribonuclease Inhibitor"/>
    <property type="match status" value="1"/>
</dbReference>
<protein>
    <recommendedName>
        <fullName evidence="3">F-box domain-containing protein</fullName>
    </recommendedName>
</protein>